<feature type="compositionally biased region" description="Polar residues" evidence="1">
    <location>
        <begin position="43"/>
        <end position="54"/>
    </location>
</feature>
<organism evidence="2 3">
    <name type="scientific">Portunus trituberculatus</name>
    <name type="common">Swimming crab</name>
    <name type="synonym">Neptunus trituberculatus</name>
    <dbReference type="NCBI Taxonomy" id="210409"/>
    <lineage>
        <taxon>Eukaryota</taxon>
        <taxon>Metazoa</taxon>
        <taxon>Ecdysozoa</taxon>
        <taxon>Arthropoda</taxon>
        <taxon>Crustacea</taxon>
        <taxon>Multicrustacea</taxon>
        <taxon>Malacostraca</taxon>
        <taxon>Eumalacostraca</taxon>
        <taxon>Eucarida</taxon>
        <taxon>Decapoda</taxon>
        <taxon>Pleocyemata</taxon>
        <taxon>Brachyura</taxon>
        <taxon>Eubrachyura</taxon>
        <taxon>Portunoidea</taxon>
        <taxon>Portunidae</taxon>
        <taxon>Portuninae</taxon>
        <taxon>Portunus</taxon>
    </lineage>
</organism>
<dbReference type="Proteomes" id="UP000324222">
    <property type="component" value="Unassembled WGS sequence"/>
</dbReference>
<gene>
    <name evidence="2" type="ORF">E2C01_007950</name>
</gene>
<reference evidence="2 3" key="1">
    <citation type="submission" date="2019-05" db="EMBL/GenBank/DDBJ databases">
        <title>Another draft genome of Portunus trituberculatus and its Hox gene families provides insights of decapod evolution.</title>
        <authorList>
            <person name="Jeong J.-H."/>
            <person name="Song I."/>
            <person name="Kim S."/>
            <person name="Choi T."/>
            <person name="Kim D."/>
            <person name="Ryu S."/>
            <person name="Kim W."/>
        </authorList>
    </citation>
    <scope>NUCLEOTIDE SEQUENCE [LARGE SCALE GENOMIC DNA]</scope>
    <source>
        <tissue evidence="2">Muscle</tissue>
    </source>
</reference>
<evidence type="ECO:0000313" key="2">
    <source>
        <dbReference type="EMBL" id="MPC15166.1"/>
    </source>
</evidence>
<comment type="caution">
    <text evidence="2">The sequence shown here is derived from an EMBL/GenBank/DDBJ whole genome shotgun (WGS) entry which is preliminary data.</text>
</comment>
<keyword evidence="3" id="KW-1185">Reference proteome</keyword>
<name>A0A5B7D3P3_PORTR</name>
<feature type="region of interest" description="Disordered" evidence="1">
    <location>
        <begin position="1"/>
        <end position="75"/>
    </location>
</feature>
<accession>A0A5B7D3P3</accession>
<sequence>MEDLGVTPGGVLRGVPAHKTVDRTLTPPRRGLPESGTKATLLCKTSSRSHSSMRVQPRGRPAAPSQEVPHHQFGL</sequence>
<evidence type="ECO:0000256" key="1">
    <source>
        <dbReference type="SAM" id="MobiDB-lite"/>
    </source>
</evidence>
<evidence type="ECO:0000313" key="3">
    <source>
        <dbReference type="Proteomes" id="UP000324222"/>
    </source>
</evidence>
<protein>
    <submittedName>
        <fullName evidence="2">Uncharacterized protein</fullName>
    </submittedName>
</protein>
<dbReference type="AlphaFoldDB" id="A0A5B7D3P3"/>
<dbReference type="EMBL" id="VSRR010000406">
    <property type="protein sequence ID" value="MPC15166.1"/>
    <property type="molecule type" value="Genomic_DNA"/>
</dbReference>
<proteinExistence type="predicted"/>